<dbReference type="PANTHER" id="PTHR46401:SF2">
    <property type="entry name" value="GLYCOSYLTRANSFERASE WBBK-RELATED"/>
    <property type="match status" value="1"/>
</dbReference>
<evidence type="ECO:0000259" key="2">
    <source>
        <dbReference type="Pfam" id="PF00534"/>
    </source>
</evidence>
<protein>
    <submittedName>
        <fullName evidence="3">Mannosyltransferase</fullName>
    </submittedName>
</protein>
<dbReference type="CDD" id="cd03809">
    <property type="entry name" value="GT4_MtfB-like"/>
    <property type="match status" value="1"/>
</dbReference>
<dbReference type="Proteomes" id="UP000824633">
    <property type="component" value="Chromosome"/>
</dbReference>
<dbReference type="Gene3D" id="3.40.50.2000">
    <property type="entry name" value="Glycogen Phosphorylase B"/>
    <property type="match status" value="2"/>
</dbReference>
<dbReference type="GO" id="GO:0016757">
    <property type="term" value="F:glycosyltransferase activity"/>
    <property type="evidence" value="ECO:0007669"/>
    <property type="project" value="UniProtKB-KW"/>
</dbReference>
<sequence length="344" mass="39709">MKKVIINGRFLTRKVTGVERYAREITLELDKLSKPGQYLIAVPKNAVHIPNFQNIKVVKIGSLTNRLWEHISFSIYVIRQKAISLNLCNAAPFLNPGIVCVHDIKPIVVPQYFSKKFLLLYKMLFFNVFHRAKIVITVSEFSKSEILKFYNYDSNKVYVIPSAWQHFKKINFDERVLKKYQLKKNEYYFSMSSLEPNKNFKWIIKQAINNSTSEFVIAGSVNNNVFANNDFIEKPANVKFLGYIGDEEAKTLMRDCKAFLFPTFYEGFGLPPLEAMSVGAKAIVSNTKCMHEVYGDTVFYIDPYNYNIDLAALLKNNVEDSGLIMKKYSFEKSAQMLKKLLLDL</sequence>
<organism evidence="3 4">
    <name type="scientific">Clostridium gelidum</name>
    <dbReference type="NCBI Taxonomy" id="704125"/>
    <lineage>
        <taxon>Bacteria</taxon>
        <taxon>Bacillati</taxon>
        <taxon>Bacillota</taxon>
        <taxon>Clostridia</taxon>
        <taxon>Eubacteriales</taxon>
        <taxon>Clostridiaceae</taxon>
        <taxon>Clostridium</taxon>
    </lineage>
</organism>
<gene>
    <name evidence="3" type="ORF">psyc5s11_31670</name>
</gene>
<dbReference type="Pfam" id="PF00534">
    <property type="entry name" value="Glycos_transf_1"/>
    <property type="match status" value="1"/>
</dbReference>
<dbReference type="RefSeq" id="WP_224033481.1">
    <property type="nucleotide sequence ID" value="NZ_AP024849.1"/>
</dbReference>
<reference evidence="4" key="1">
    <citation type="submission" date="2021-07" db="EMBL/GenBank/DDBJ databases">
        <title>Complete genome sequencing of a Clostridium isolate.</title>
        <authorList>
            <person name="Ueki A."/>
            <person name="Tonouchi A."/>
        </authorList>
    </citation>
    <scope>NUCLEOTIDE SEQUENCE [LARGE SCALE GENOMIC DNA]</scope>
    <source>
        <strain evidence="4">C5S11</strain>
    </source>
</reference>
<keyword evidence="1" id="KW-0808">Transferase</keyword>
<dbReference type="SUPFAM" id="SSF53756">
    <property type="entry name" value="UDP-Glycosyltransferase/glycogen phosphorylase"/>
    <property type="match status" value="1"/>
</dbReference>
<dbReference type="InterPro" id="IPR001296">
    <property type="entry name" value="Glyco_trans_1"/>
</dbReference>
<proteinExistence type="predicted"/>
<feature type="domain" description="Glycosyl transferase family 1" evidence="2">
    <location>
        <begin position="178"/>
        <end position="320"/>
    </location>
</feature>
<keyword evidence="4" id="KW-1185">Reference proteome</keyword>
<keyword evidence="3" id="KW-0328">Glycosyltransferase</keyword>
<evidence type="ECO:0000256" key="1">
    <source>
        <dbReference type="ARBA" id="ARBA00022679"/>
    </source>
</evidence>
<dbReference type="EMBL" id="AP024849">
    <property type="protein sequence ID" value="BCZ47100.1"/>
    <property type="molecule type" value="Genomic_DNA"/>
</dbReference>
<dbReference type="PANTHER" id="PTHR46401">
    <property type="entry name" value="GLYCOSYLTRANSFERASE WBBK-RELATED"/>
    <property type="match status" value="1"/>
</dbReference>
<evidence type="ECO:0000313" key="4">
    <source>
        <dbReference type="Proteomes" id="UP000824633"/>
    </source>
</evidence>
<accession>A0ABN6IY86</accession>
<name>A0ABN6IY86_9CLOT</name>
<evidence type="ECO:0000313" key="3">
    <source>
        <dbReference type="EMBL" id="BCZ47100.1"/>
    </source>
</evidence>